<dbReference type="InParanoid" id="A0A2P5C2A5"/>
<dbReference type="Proteomes" id="UP000237000">
    <property type="component" value="Unassembled WGS sequence"/>
</dbReference>
<gene>
    <name evidence="2" type="ORF">TorRG33x02_300050</name>
</gene>
<evidence type="ECO:0000313" key="2">
    <source>
        <dbReference type="EMBL" id="PON55182.1"/>
    </source>
</evidence>
<dbReference type="Pfam" id="PF03140">
    <property type="entry name" value="DUF247"/>
    <property type="match status" value="1"/>
</dbReference>
<evidence type="ECO:0000313" key="3">
    <source>
        <dbReference type="Proteomes" id="UP000237000"/>
    </source>
</evidence>
<feature type="region of interest" description="Disordered" evidence="1">
    <location>
        <begin position="111"/>
        <end position="135"/>
    </location>
</feature>
<organism evidence="2 3">
    <name type="scientific">Trema orientale</name>
    <name type="common">Charcoal tree</name>
    <name type="synonym">Celtis orientalis</name>
    <dbReference type="NCBI Taxonomy" id="63057"/>
    <lineage>
        <taxon>Eukaryota</taxon>
        <taxon>Viridiplantae</taxon>
        <taxon>Streptophyta</taxon>
        <taxon>Embryophyta</taxon>
        <taxon>Tracheophyta</taxon>
        <taxon>Spermatophyta</taxon>
        <taxon>Magnoliopsida</taxon>
        <taxon>eudicotyledons</taxon>
        <taxon>Gunneridae</taxon>
        <taxon>Pentapetalae</taxon>
        <taxon>rosids</taxon>
        <taxon>fabids</taxon>
        <taxon>Rosales</taxon>
        <taxon>Cannabaceae</taxon>
        <taxon>Trema</taxon>
    </lineage>
</organism>
<accession>A0A2P5C2A5</accession>
<reference evidence="3" key="1">
    <citation type="submission" date="2016-06" db="EMBL/GenBank/DDBJ databases">
        <title>Parallel loss of symbiosis genes in relatives of nitrogen-fixing non-legume Parasponia.</title>
        <authorList>
            <person name="Van Velzen R."/>
            <person name="Holmer R."/>
            <person name="Bu F."/>
            <person name="Rutten L."/>
            <person name="Van Zeijl A."/>
            <person name="Liu W."/>
            <person name="Santuari L."/>
            <person name="Cao Q."/>
            <person name="Sharma T."/>
            <person name="Shen D."/>
            <person name="Roswanjaya Y."/>
            <person name="Wardhani T."/>
            <person name="Kalhor M.S."/>
            <person name="Jansen J."/>
            <person name="Van den Hoogen J."/>
            <person name="Gungor B."/>
            <person name="Hartog M."/>
            <person name="Hontelez J."/>
            <person name="Verver J."/>
            <person name="Yang W.-C."/>
            <person name="Schijlen E."/>
            <person name="Repin R."/>
            <person name="Schilthuizen M."/>
            <person name="Schranz E."/>
            <person name="Heidstra R."/>
            <person name="Miyata K."/>
            <person name="Fedorova E."/>
            <person name="Kohlen W."/>
            <person name="Bisseling T."/>
            <person name="Smit S."/>
            <person name="Geurts R."/>
        </authorList>
    </citation>
    <scope>NUCLEOTIDE SEQUENCE [LARGE SCALE GENOMIC DNA]</scope>
    <source>
        <strain evidence="3">cv. RG33-2</strain>
    </source>
</reference>
<evidence type="ECO:0000256" key="1">
    <source>
        <dbReference type="SAM" id="MobiDB-lite"/>
    </source>
</evidence>
<proteinExistence type="predicted"/>
<dbReference type="AlphaFoldDB" id="A0A2P5C2A5"/>
<name>A0A2P5C2A5_TREOI</name>
<dbReference type="InterPro" id="IPR004158">
    <property type="entry name" value="DUF247_pln"/>
</dbReference>
<protein>
    <submittedName>
        <fullName evidence="2">Uncharacterized protein</fullName>
    </submittedName>
</protein>
<sequence length="135" mass="15511">MMLENQLPILVLKFILITDLNMIALRNEKMDPVSTIVCQRFPRMLLGFCEALSPLNVSSDYPLSKALKHFHLLDLMYHLIIVNVSPKRNPDEELEAAKNIKEISAKVRIEMPEDEETSGASHKVRSRKESLFTFD</sequence>
<comment type="caution">
    <text evidence="2">The sequence shown here is derived from an EMBL/GenBank/DDBJ whole genome shotgun (WGS) entry which is preliminary data.</text>
</comment>
<keyword evidence="3" id="KW-1185">Reference proteome</keyword>
<dbReference type="EMBL" id="JXTC01000423">
    <property type="protein sequence ID" value="PON55182.1"/>
    <property type="molecule type" value="Genomic_DNA"/>
</dbReference>